<dbReference type="AlphaFoldDB" id="J3LVF9"/>
<evidence type="ECO:0000313" key="2">
    <source>
        <dbReference type="Proteomes" id="UP000006038"/>
    </source>
</evidence>
<evidence type="ECO:0008006" key="3">
    <source>
        <dbReference type="Google" id="ProtNLM"/>
    </source>
</evidence>
<evidence type="ECO:0000313" key="1">
    <source>
        <dbReference type="EnsemblPlants" id="OB04G11340.1"/>
    </source>
</evidence>
<name>J3LVF9_ORYBR</name>
<reference evidence="1" key="2">
    <citation type="submission" date="2013-04" db="UniProtKB">
        <authorList>
            <consortium name="EnsemblPlants"/>
        </authorList>
    </citation>
    <scope>IDENTIFICATION</scope>
</reference>
<protein>
    <recommendedName>
        <fullName evidence="3">Serine-threonine/tyrosine-protein kinase catalytic domain-containing protein</fullName>
    </recommendedName>
</protein>
<sequence length="208" mass="22794">MECVIVLGLWCSVLEVGHRPSMQQAMDVLDREAPLPDLINSSVASADQNGVASHPELVQCDVLIEQGFMCLYHFTFSDEPLQNLLKNNVHLPRLYVLRCVVLAALTKGGKGLNAKFAVVPFPAVRATEWPFVTSAFCPRRGRQERKGRKMGCDCSRKEKMGRIFGDPQLGDGGNGTCGRRGELMHRQCGKSRQGYTGFGWGNGAGLSP</sequence>
<accession>J3LVF9</accession>
<dbReference type="EnsemblPlants" id="OB04G11340.1">
    <property type="protein sequence ID" value="OB04G11340.1"/>
    <property type="gene ID" value="OB04G11340"/>
</dbReference>
<reference evidence="1" key="1">
    <citation type="journal article" date="2013" name="Nat. Commun.">
        <title>Whole-genome sequencing of Oryza brachyantha reveals mechanisms underlying Oryza genome evolution.</title>
        <authorList>
            <person name="Chen J."/>
            <person name="Huang Q."/>
            <person name="Gao D."/>
            <person name="Wang J."/>
            <person name="Lang Y."/>
            <person name="Liu T."/>
            <person name="Li B."/>
            <person name="Bai Z."/>
            <person name="Luis Goicoechea J."/>
            <person name="Liang C."/>
            <person name="Chen C."/>
            <person name="Zhang W."/>
            <person name="Sun S."/>
            <person name="Liao Y."/>
            <person name="Zhang X."/>
            <person name="Yang L."/>
            <person name="Song C."/>
            <person name="Wang M."/>
            <person name="Shi J."/>
            <person name="Liu G."/>
            <person name="Liu J."/>
            <person name="Zhou H."/>
            <person name="Zhou W."/>
            <person name="Yu Q."/>
            <person name="An N."/>
            <person name="Chen Y."/>
            <person name="Cai Q."/>
            <person name="Wang B."/>
            <person name="Liu B."/>
            <person name="Min J."/>
            <person name="Huang Y."/>
            <person name="Wu H."/>
            <person name="Li Z."/>
            <person name="Zhang Y."/>
            <person name="Yin Y."/>
            <person name="Song W."/>
            <person name="Jiang J."/>
            <person name="Jackson S.A."/>
            <person name="Wing R.A."/>
            <person name="Wang J."/>
            <person name="Chen M."/>
        </authorList>
    </citation>
    <scope>NUCLEOTIDE SEQUENCE [LARGE SCALE GENOMIC DNA]</scope>
    <source>
        <strain evidence="1">cv. IRGC 101232</strain>
    </source>
</reference>
<proteinExistence type="predicted"/>
<dbReference type="Proteomes" id="UP000006038">
    <property type="component" value="Chromosome 4"/>
</dbReference>
<keyword evidence="2" id="KW-1185">Reference proteome</keyword>
<organism evidence="1">
    <name type="scientific">Oryza brachyantha</name>
    <name type="common">malo sina</name>
    <dbReference type="NCBI Taxonomy" id="4533"/>
    <lineage>
        <taxon>Eukaryota</taxon>
        <taxon>Viridiplantae</taxon>
        <taxon>Streptophyta</taxon>
        <taxon>Embryophyta</taxon>
        <taxon>Tracheophyta</taxon>
        <taxon>Spermatophyta</taxon>
        <taxon>Magnoliopsida</taxon>
        <taxon>Liliopsida</taxon>
        <taxon>Poales</taxon>
        <taxon>Poaceae</taxon>
        <taxon>BOP clade</taxon>
        <taxon>Oryzoideae</taxon>
        <taxon>Oryzeae</taxon>
        <taxon>Oryzinae</taxon>
        <taxon>Oryza</taxon>
    </lineage>
</organism>
<dbReference type="Gramene" id="OB04G11340.1">
    <property type="protein sequence ID" value="OB04G11340.1"/>
    <property type="gene ID" value="OB04G11340"/>
</dbReference>
<dbReference type="HOGENOM" id="CLU_1322700_0_0_1"/>